<dbReference type="InterPro" id="IPR018198">
    <property type="entry name" value="ATP_PRibTrfase_CS"/>
</dbReference>
<accession>A0A3R5YUQ4</accession>
<dbReference type="Pfam" id="PF01634">
    <property type="entry name" value="HisG"/>
    <property type="match status" value="1"/>
</dbReference>
<dbReference type="Proteomes" id="UP000283295">
    <property type="component" value="Unassembled WGS sequence"/>
</dbReference>
<comment type="caution">
    <text evidence="18">The sequence shown here is derived from an EMBL/GenBank/DDBJ whole genome shotgun (WGS) entry which is preliminary data.</text>
</comment>
<dbReference type="OrthoDB" id="9801867at2"/>
<comment type="subunit">
    <text evidence="5 16">Heteromultimer composed of HisG and HisZ subunits.</text>
</comment>
<evidence type="ECO:0000256" key="15">
    <source>
        <dbReference type="ARBA" id="ARBA00024861"/>
    </source>
</evidence>
<keyword evidence="13 16" id="KW-0067">ATP-binding</keyword>
<dbReference type="PROSITE" id="PS01316">
    <property type="entry name" value="ATP_P_PHORIBOSYLTR"/>
    <property type="match status" value="1"/>
</dbReference>
<dbReference type="GO" id="GO:0003879">
    <property type="term" value="F:ATP phosphoribosyltransferase activity"/>
    <property type="evidence" value="ECO:0007669"/>
    <property type="project" value="UniProtKB-UniRule"/>
</dbReference>
<dbReference type="GO" id="GO:0000105">
    <property type="term" value="P:L-histidine biosynthetic process"/>
    <property type="evidence" value="ECO:0007669"/>
    <property type="project" value="UniProtKB-UniRule"/>
</dbReference>
<evidence type="ECO:0000256" key="1">
    <source>
        <dbReference type="ARBA" id="ARBA00000915"/>
    </source>
</evidence>
<protein>
    <recommendedName>
        <fullName evidence="7 16">ATP phosphoribosyltransferase</fullName>
        <shortName evidence="16">ATP-PRT</shortName>
        <shortName evidence="16">ATP-PRTase</shortName>
        <ecNumber evidence="6 16">2.4.2.17</ecNumber>
    </recommendedName>
</protein>
<evidence type="ECO:0000256" key="11">
    <source>
        <dbReference type="ARBA" id="ARBA00022679"/>
    </source>
</evidence>
<evidence type="ECO:0000256" key="16">
    <source>
        <dbReference type="HAMAP-Rule" id="MF_01018"/>
    </source>
</evidence>
<dbReference type="UniPathway" id="UPA00031">
    <property type="reaction ID" value="UER00006"/>
</dbReference>
<dbReference type="EC" id="2.4.2.17" evidence="6 16"/>
<evidence type="ECO:0000256" key="7">
    <source>
        <dbReference type="ARBA" id="ARBA00020998"/>
    </source>
</evidence>
<keyword evidence="9 16" id="KW-0028">Amino-acid biosynthesis</keyword>
<evidence type="ECO:0000256" key="12">
    <source>
        <dbReference type="ARBA" id="ARBA00022741"/>
    </source>
</evidence>
<comment type="similarity">
    <text evidence="4 16">Belongs to the ATP phosphoribosyltransferase family. Short subfamily.</text>
</comment>
<dbReference type="GO" id="GO:0005737">
    <property type="term" value="C:cytoplasm"/>
    <property type="evidence" value="ECO:0007669"/>
    <property type="project" value="UniProtKB-SubCell"/>
</dbReference>
<dbReference type="PANTHER" id="PTHR21403:SF8">
    <property type="entry name" value="ATP PHOSPHORIBOSYLTRANSFERASE"/>
    <property type="match status" value="1"/>
</dbReference>
<proteinExistence type="inferred from homology"/>
<evidence type="ECO:0000256" key="2">
    <source>
        <dbReference type="ARBA" id="ARBA00004496"/>
    </source>
</evidence>
<evidence type="ECO:0000256" key="3">
    <source>
        <dbReference type="ARBA" id="ARBA00004667"/>
    </source>
</evidence>
<evidence type="ECO:0000256" key="6">
    <source>
        <dbReference type="ARBA" id="ARBA00011946"/>
    </source>
</evidence>
<evidence type="ECO:0000256" key="13">
    <source>
        <dbReference type="ARBA" id="ARBA00022840"/>
    </source>
</evidence>
<comment type="catalytic activity">
    <reaction evidence="1 16">
        <text>1-(5-phospho-beta-D-ribosyl)-ATP + diphosphate = 5-phospho-alpha-D-ribose 1-diphosphate + ATP</text>
        <dbReference type="Rhea" id="RHEA:18473"/>
        <dbReference type="ChEBI" id="CHEBI:30616"/>
        <dbReference type="ChEBI" id="CHEBI:33019"/>
        <dbReference type="ChEBI" id="CHEBI:58017"/>
        <dbReference type="ChEBI" id="CHEBI:73183"/>
        <dbReference type="EC" id="2.4.2.17"/>
    </reaction>
</comment>
<keyword evidence="14 16" id="KW-0368">Histidine biosynthesis</keyword>
<evidence type="ECO:0000256" key="9">
    <source>
        <dbReference type="ARBA" id="ARBA00022605"/>
    </source>
</evidence>
<feature type="domain" description="ATP phosphoribosyltransferase catalytic" evidence="17">
    <location>
        <begin position="54"/>
        <end position="208"/>
    </location>
</feature>
<comment type="domain">
    <text evidence="16">Lacks the C-terminal regulatory region which is replaced by HisZ.</text>
</comment>
<evidence type="ECO:0000313" key="19">
    <source>
        <dbReference type="Proteomes" id="UP000283295"/>
    </source>
</evidence>
<dbReference type="InterPro" id="IPR024893">
    <property type="entry name" value="ATP_PRibTrfase_HisG_short"/>
</dbReference>
<dbReference type="InterPro" id="IPR013820">
    <property type="entry name" value="ATP_PRibTrfase_cat"/>
</dbReference>
<evidence type="ECO:0000259" key="17">
    <source>
        <dbReference type="Pfam" id="PF01634"/>
    </source>
</evidence>
<dbReference type="HAMAP" id="MF_01018">
    <property type="entry name" value="HisG_Short"/>
    <property type="match status" value="1"/>
</dbReference>
<dbReference type="FunFam" id="3.40.190.10:FF:000011">
    <property type="entry name" value="ATP phosphoribosyltransferase"/>
    <property type="match status" value="1"/>
</dbReference>
<evidence type="ECO:0000313" key="18">
    <source>
        <dbReference type="EMBL" id="RGS43358.1"/>
    </source>
</evidence>
<evidence type="ECO:0000256" key="14">
    <source>
        <dbReference type="ARBA" id="ARBA00023102"/>
    </source>
</evidence>
<evidence type="ECO:0000256" key="8">
    <source>
        <dbReference type="ARBA" id="ARBA00022490"/>
    </source>
</evidence>
<evidence type="ECO:0000256" key="4">
    <source>
        <dbReference type="ARBA" id="ARBA00009489"/>
    </source>
</evidence>
<keyword evidence="10 16" id="KW-0328">Glycosyltransferase</keyword>
<dbReference type="PANTHER" id="PTHR21403">
    <property type="entry name" value="ATP PHOSPHORIBOSYLTRANSFERASE ATP-PRTASE"/>
    <property type="match status" value="1"/>
</dbReference>
<evidence type="ECO:0000256" key="10">
    <source>
        <dbReference type="ARBA" id="ARBA00022676"/>
    </source>
</evidence>
<gene>
    <name evidence="16" type="primary">hisG</name>
    <name evidence="18" type="ORF">DWX94_04650</name>
</gene>
<dbReference type="SUPFAM" id="SSF53850">
    <property type="entry name" value="Periplasmic binding protein-like II"/>
    <property type="match status" value="1"/>
</dbReference>
<dbReference type="CDD" id="cd13595">
    <property type="entry name" value="PBP2_HisGs"/>
    <property type="match status" value="1"/>
</dbReference>
<comment type="pathway">
    <text evidence="3 16">Amino-acid biosynthesis; L-histidine biosynthesis; L-histidine from 5-phospho-alpha-D-ribose 1-diphosphate: step 1/9.</text>
</comment>
<sequence length="216" mass="24393">MRYLTFALAKGRLAKKTLALLEQIGITCEEMKDPDTRKLIFINEELKMKFFLSKATDVPTYVEYGAADIGVVGKDTILEEGRNLYEVMDLGFGKCRMCVCGPASARELLKKNEIIRVASKYPVIAKDYFNNRKHQTVEIIKLNGSVELAPIVGLSEVIVDIVETGSTLRENGLEVLEEVCPLSARMVVNQVSLKMENERIHKLLEDLNRLIKEENK</sequence>
<dbReference type="AlphaFoldDB" id="A0A3R5YUQ4"/>
<keyword evidence="8 16" id="KW-0963">Cytoplasm</keyword>
<dbReference type="Gene3D" id="3.40.190.10">
    <property type="entry name" value="Periplasmic binding protein-like II"/>
    <property type="match status" value="2"/>
</dbReference>
<name>A0A3R5YUQ4_9FIRM</name>
<reference evidence="18 19" key="1">
    <citation type="submission" date="2018-08" db="EMBL/GenBank/DDBJ databases">
        <title>A genome reference for cultivated species of the human gut microbiota.</title>
        <authorList>
            <person name="Zou Y."/>
            <person name="Xue W."/>
            <person name="Luo G."/>
        </authorList>
    </citation>
    <scope>NUCLEOTIDE SEQUENCE [LARGE SCALE GENOMIC DNA]</scope>
    <source>
        <strain evidence="18 19">AF22-21</strain>
    </source>
</reference>
<comment type="function">
    <text evidence="15 16">Catalyzes the condensation of ATP and 5-phosphoribose 1-diphosphate to form N'-(5'-phosphoribosyl)-ATP (PR-ATP). Has a crucial role in the pathway because the rate of histidine biosynthesis seems to be controlled primarily by regulation of HisG enzymatic activity.</text>
</comment>
<dbReference type="GO" id="GO:0005524">
    <property type="term" value="F:ATP binding"/>
    <property type="evidence" value="ECO:0007669"/>
    <property type="project" value="UniProtKB-KW"/>
</dbReference>
<dbReference type="InterPro" id="IPR001348">
    <property type="entry name" value="ATP_PRibTrfase_HisG"/>
</dbReference>
<evidence type="ECO:0000256" key="5">
    <source>
        <dbReference type="ARBA" id="ARBA00011496"/>
    </source>
</evidence>
<comment type="subcellular location">
    <subcellularLocation>
        <location evidence="2 16">Cytoplasm</location>
    </subcellularLocation>
</comment>
<keyword evidence="12 16" id="KW-0547">Nucleotide-binding</keyword>
<keyword evidence="11 16" id="KW-0808">Transferase</keyword>
<organism evidence="18 19">
    <name type="scientific">Coprococcus eutactus</name>
    <dbReference type="NCBI Taxonomy" id="33043"/>
    <lineage>
        <taxon>Bacteria</taxon>
        <taxon>Bacillati</taxon>
        <taxon>Bacillota</taxon>
        <taxon>Clostridia</taxon>
        <taxon>Lachnospirales</taxon>
        <taxon>Lachnospiraceae</taxon>
        <taxon>Coprococcus</taxon>
    </lineage>
</organism>
<dbReference type="EMBL" id="QRVK01000007">
    <property type="protein sequence ID" value="RGS43358.1"/>
    <property type="molecule type" value="Genomic_DNA"/>
</dbReference>
<dbReference type="NCBIfam" id="TIGR00070">
    <property type="entry name" value="hisG"/>
    <property type="match status" value="1"/>
</dbReference>